<dbReference type="InterPro" id="IPR018661">
    <property type="entry name" value="DUF2093"/>
</dbReference>
<keyword evidence="2" id="KW-1185">Reference proteome</keyword>
<reference evidence="1" key="1">
    <citation type="journal article" date="2014" name="Int. J. Syst. Evol. Microbiol.">
        <title>Complete genome sequence of Corynebacterium casei LMG S-19264T (=DSM 44701T), isolated from a smear-ripened cheese.</title>
        <authorList>
            <consortium name="US DOE Joint Genome Institute (JGI-PGF)"/>
            <person name="Walter F."/>
            <person name="Albersmeier A."/>
            <person name="Kalinowski J."/>
            <person name="Ruckert C."/>
        </authorList>
    </citation>
    <scope>NUCLEOTIDE SEQUENCE</scope>
    <source>
        <strain evidence="1">CGMCC 1.15367</strain>
    </source>
</reference>
<accession>A0A916ZJD4</accession>
<comment type="caution">
    <text evidence="1">The sequence shown here is derived from an EMBL/GenBank/DDBJ whole genome shotgun (WGS) entry which is preliminary data.</text>
</comment>
<dbReference type="EMBL" id="BMIQ01000002">
    <property type="protein sequence ID" value="GGD99648.1"/>
    <property type="molecule type" value="Genomic_DNA"/>
</dbReference>
<dbReference type="Pfam" id="PF09866">
    <property type="entry name" value="DUF2093"/>
    <property type="match status" value="1"/>
</dbReference>
<reference evidence="1" key="2">
    <citation type="submission" date="2020-09" db="EMBL/GenBank/DDBJ databases">
        <authorList>
            <person name="Sun Q."/>
            <person name="Zhou Y."/>
        </authorList>
    </citation>
    <scope>NUCLEOTIDE SEQUENCE</scope>
    <source>
        <strain evidence="1">CGMCC 1.15367</strain>
    </source>
</reference>
<proteinExistence type="predicted"/>
<gene>
    <name evidence="1" type="ORF">GCM10011390_18080</name>
</gene>
<evidence type="ECO:0008006" key="3">
    <source>
        <dbReference type="Google" id="ProtNLM"/>
    </source>
</evidence>
<evidence type="ECO:0000313" key="2">
    <source>
        <dbReference type="Proteomes" id="UP000644699"/>
    </source>
</evidence>
<evidence type="ECO:0000313" key="1">
    <source>
        <dbReference type="EMBL" id="GGD99648.1"/>
    </source>
</evidence>
<dbReference type="AlphaFoldDB" id="A0A916ZJD4"/>
<sequence length="82" mass="9207">MLYLRAMNRMDMSGEARLRYIDGDFEVLKPGAFVRCAVTGEAIPLDMLRYWSVARQEPYASAAVSLQRELEANPRLAAVAGR</sequence>
<organism evidence="1 2">
    <name type="scientific">Aureimonas endophytica</name>
    <dbReference type="NCBI Taxonomy" id="2027858"/>
    <lineage>
        <taxon>Bacteria</taxon>
        <taxon>Pseudomonadati</taxon>
        <taxon>Pseudomonadota</taxon>
        <taxon>Alphaproteobacteria</taxon>
        <taxon>Hyphomicrobiales</taxon>
        <taxon>Aurantimonadaceae</taxon>
        <taxon>Aureimonas</taxon>
    </lineage>
</organism>
<protein>
    <recommendedName>
        <fullName evidence="3">DUF2093 domain-containing protein</fullName>
    </recommendedName>
</protein>
<dbReference type="Proteomes" id="UP000644699">
    <property type="component" value="Unassembled WGS sequence"/>
</dbReference>
<name>A0A916ZJD4_9HYPH</name>